<evidence type="ECO:0000256" key="6">
    <source>
        <dbReference type="ARBA" id="ARBA00023002"/>
    </source>
</evidence>
<dbReference type="Gene3D" id="3.20.20.70">
    <property type="entry name" value="Aldolase class I"/>
    <property type="match status" value="1"/>
</dbReference>
<evidence type="ECO:0000256" key="5">
    <source>
        <dbReference type="ARBA" id="ARBA00022857"/>
    </source>
</evidence>
<evidence type="ECO:0000313" key="10">
    <source>
        <dbReference type="Proteomes" id="UP001600941"/>
    </source>
</evidence>
<dbReference type="Pfam" id="PF01207">
    <property type="entry name" value="Dus"/>
    <property type="match status" value="1"/>
</dbReference>
<dbReference type="EC" id="1.3.1.-" evidence="7"/>
<feature type="domain" description="DUS-like FMN-binding" evidence="8">
    <location>
        <begin position="16"/>
        <end position="310"/>
    </location>
</feature>
<dbReference type="EMBL" id="BAABZQ010000001">
    <property type="protein sequence ID" value="GAA6500848.1"/>
    <property type="molecule type" value="Genomic_DNA"/>
</dbReference>
<evidence type="ECO:0000256" key="1">
    <source>
        <dbReference type="ARBA" id="ARBA00001917"/>
    </source>
</evidence>
<comment type="cofactor">
    <cofactor evidence="1 7">
        <name>FMN</name>
        <dbReference type="ChEBI" id="CHEBI:58210"/>
    </cofactor>
</comment>
<protein>
    <recommendedName>
        <fullName evidence="7">tRNA-dihydrouridine synthase</fullName>
        <ecNumber evidence="7">1.3.1.-</ecNumber>
    </recommendedName>
</protein>
<dbReference type="PANTHER" id="PTHR45846:SF1">
    <property type="entry name" value="TRNA-DIHYDROURIDINE(47) SYNTHASE [NAD(P)(+)]-LIKE"/>
    <property type="match status" value="1"/>
</dbReference>
<reference evidence="9 10" key="1">
    <citation type="submission" date="2024-04" db="EMBL/GenBank/DDBJ databases">
        <title>Defined microbial consortia suppress multidrug-resistant proinflammatory Enterobacteriaceae via ecological control.</title>
        <authorList>
            <person name="Furuichi M."/>
            <person name="Kawaguchi T."/>
            <person name="Pust M."/>
            <person name="Yasuma K."/>
            <person name="Plichta D."/>
            <person name="Hasegawa N."/>
            <person name="Ohya T."/>
            <person name="Bhattarai S."/>
            <person name="Sasajima S."/>
            <person name="Aoto Y."/>
            <person name="Tuganbaev T."/>
            <person name="Yaginuma M."/>
            <person name="Ueda M."/>
            <person name="Okahashi N."/>
            <person name="Amafuji K."/>
            <person name="Kiridooshi Y."/>
            <person name="Sugita K."/>
            <person name="Strazar M."/>
            <person name="Skelly A."/>
            <person name="Suda W."/>
            <person name="Hattori M."/>
            <person name="Nakamoto N."/>
            <person name="Caballero S."/>
            <person name="Norman J."/>
            <person name="Olle B."/>
            <person name="Tanoue T."/>
            <person name="Arita M."/>
            <person name="Bucci V."/>
            <person name="Atarashi K."/>
            <person name="Xavier R."/>
            <person name="Honda K."/>
        </authorList>
    </citation>
    <scope>NUCLEOTIDE SEQUENCE [LARGE SCALE GENOMIC DNA]</scope>
    <source>
        <strain evidence="10">k34-0107-D12</strain>
    </source>
</reference>
<organism evidence="9 10">
    <name type="scientific">Blautia parvula</name>
    <dbReference type="NCBI Taxonomy" id="2877527"/>
    <lineage>
        <taxon>Bacteria</taxon>
        <taxon>Bacillati</taxon>
        <taxon>Bacillota</taxon>
        <taxon>Clostridia</taxon>
        <taxon>Lachnospirales</taxon>
        <taxon>Lachnospiraceae</taxon>
        <taxon>Blautia</taxon>
    </lineage>
</organism>
<dbReference type="PIRSF" id="PIRSF006621">
    <property type="entry name" value="Dus"/>
    <property type="match status" value="1"/>
</dbReference>
<comment type="similarity">
    <text evidence="7">Belongs to the dus family.</text>
</comment>
<proteinExistence type="inferred from homology"/>
<dbReference type="PROSITE" id="PS01136">
    <property type="entry name" value="UPF0034"/>
    <property type="match status" value="1"/>
</dbReference>
<dbReference type="InterPro" id="IPR018517">
    <property type="entry name" value="tRNA_hU_synthase_CS"/>
</dbReference>
<name>A0ABQ0BWD5_9FIRM</name>
<dbReference type="InterPro" id="IPR001269">
    <property type="entry name" value="DUS_fam"/>
</dbReference>
<dbReference type="InterPro" id="IPR013785">
    <property type="entry name" value="Aldolase_TIM"/>
</dbReference>
<dbReference type="SUPFAM" id="SSF51395">
    <property type="entry name" value="FMN-linked oxidoreductases"/>
    <property type="match status" value="1"/>
</dbReference>
<dbReference type="CDD" id="cd02801">
    <property type="entry name" value="DUS_like_FMN"/>
    <property type="match status" value="1"/>
</dbReference>
<comment type="function">
    <text evidence="7">Catalyzes the synthesis of 5,6-dihydrouridine (D), a modified base found in the D-loop of most tRNAs, via the reduction of the C5-C6 double bond in target uridines.</text>
</comment>
<dbReference type="Proteomes" id="UP001600941">
    <property type="component" value="Unassembled WGS sequence"/>
</dbReference>
<keyword evidence="5" id="KW-0521">NADP</keyword>
<dbReference type="PANTHER" id="PTHR45846">
    <property type="entry name" value="TRNA-DIHYDROURIDINE(47) SYNTHASE [NAD(P)(+)]-LIKE"/>
    <property type="match status" value="1"/>
</dbReference>
<evidence type="ECO:0000259" key="8">
    <source>
        <dbReference type="Pfam" id="PF01207"/>
    </source>
</evidence>
<evidence type="ECO:0000256" key="2">
    <source>
        <dbReference type="ARBA" id="ARBA00022630"/>
    </source>
</evidence>
<keyword evidence="2 7" id="KW-0285">Flavoprotein</keyword>
<comment type="caution">
    <text evidence="9">The sequence shown here is derived from an EMBL/GenBank/DDBJ whole genome shotgun (WGS) entry which is preliminary data.</text>
</comment>
<sequence length="329" mass="38362">MNKTGRKTENTMRFYLAPMEGITGYIYRNALYSCYNNIDKYFTPFIMPNRNRCFNSRELKDVLPENNRGMYTVPQILSNNAEDFVKTALELQSMGYEEVNLNLGCPSRTVVTKMRGAGFLGEQKLLEKFLDEIFDTLDLKLSVKTRIGMEDAEEFYELIEIYNKYPMEELIIHPRLQTDYYKNKPNLDVFADALSLSRNRVCYNGDIFTKKDYEAFTARFPQVETVMLGRGMLTDPDLAGHITKGTLPDKEKFQEFHDILCAEYEKVMSGDRNVLFKMKELWFYMIHMFPDSAKYAKKIKKAQHLNEYRAAVDALFCDRELRMPGGNEG</sequence>
<keyword evidence="3 7" id="KW-0288">FMN</keyword>
<evidence type="ECO:0000313" key="9">
    <source>
        <dbReference type="EMBL" id="GAA6500848.1"/>
    </source>
</evidence>
<evidence type="ECO:0000256" key="4">
    <source>
        <dbReference type="ARBA" id="ARBA00022694"/>
    </source>
</evidence>
<evidence type="ECO:0000256" key="3">
    <source>
        <dbReference type="ARBA" id="ARBA00022643"/>
    </source>
</evidence>
<keyword evidence="10" id="KW-1185">Reference proteome</keyword>
<keyword evidence="4 7" id="KW-0819">tRNA processing</keyword>
<dbReference type="InterPro" id="IPR035587">
    <property type="entry name" value="DUS-like_FMN-bd"/>
</dbReference>
<keyword evidence="6 7" id="KW-0560">Oxidoreductase</keyword>
<gene>
    <name evidence="9" type="ORF">K340107D12_36640</name>
</gene>
<accession>A0ABQ0BWD5</accession>
<evidence type="ECO:0000256" key="7">
    <source>
        <dbReference type="PIRNR" id="PIRNR006621"/>
    </source>
</evidence>